<protein>
    <submittedName>
        <fullName evidence="2">Tpr repeat</fullName>
    </submittedName>
</protein>
<dbReference type="EMBL" id="BLXT01002773">
    <property type="protein sequence ID" value="GFN97417.1"/>
    <property type="molecule type" value="Genomic_DNA"/>
</dbReference>
<dbReference type="SUPFAM" id="SSF48452">
    <property type="entry name" value="TPR-like"/>
    <property type="match status" value="1"/>
</dbReference>
<accession>A0AAV3ZSJ2</accession>
<dbReference type="Proteomes" id="UP000735302">
    <property type="component" value="Unassembled WGS sequence"/>
</dbReference>
<dbReference type="SMART" id="SM00028">
    <property type="entry name" value="TPR"/>
    <property type="match status" value="3"/>
</dbReference>
<organism evidence="2 3">
    <name type="scientific">Plakobranchus ocellatus</name>
    <dbReference type="NCBI Taxonomy" id="259542"/>
    <lineage>
        <taxon>Eukaryota</taxon>
        <taxon>Metazoa</taxon>
        <taxon>Spiralia</taxon>
        <taxon>Lophotrochozoa</taxon>
        <taxon>Mollusca</taxon>
        <taxon>Gastropoda</taxon>
        <taxon>Heterobranchia</taxon>
        <taxon>Euthyneura</taxon>
        <taxon>Panpulmonata</taxon>
        <taxon>Sacoglossa</taxon>
        <taxon>Placobranchoidea</taxon>
        <taxon>Plakobranchidae</taxon>
        <taxon>Plakobranchus</taxon>
    </lineage>
</organism>
<evidence type="ECO:0000313" key="2">
    <source>
        <dbReference type="EMBL" id="GFN97417.1"/>
    </source>
</evidence>
<feature type="compositionally biased region" description="Polar residues" evidence="1">
    <location>
        <begin position="291"/>
        <end position="303"/>
    </location>
</feature>
<feature type="compositionally biased region" description="Polar residues" evidence="1">
    <location>
        <begin position="358"/>
        <end position="368"/>
    </location>
</feature>
<feature type="compositionally biased region" description="Low complexity" evidence="1">
    <location>
        <begin position="375"/>
        <end position="384"/>
    </location>
</feature>
<dbReference type="InterPro" id="IPR011990">
    <property type="entry name" value="TPR-like_helical_dom_sf"/>
</dbReference>
<name>A0AAV3ZSJ2_9GAST</name>
<dbReference type="InterPro" id="IPR019734">
    <property type="entry name" value="TPR_rpt"/>
</dbReference>
<sequence>MENFPPMANERRRKWKFRSMAEVNQVSNSILRQIMVHERSKRWGKVIEAYQRLLWVIDKKHFPADYEPPASYGILLYELHFHLGLALQRLGLHRKSVLHYTKAIEAVSIPKGGCLAGCMTNSCLMTPLYSRRAFAYTQVGDLVSALRDAESVVVLDNRNADVYCIRALVRASRNEERLALGDLDQALTFAPNHVACLVVRGAITRPLSPKYPGGPPRQNKYLVKAEKLNPESQSYFNVDSFHHPCILDFYDRLLFTLLVPHTVTTIDLTPDKPTKKQIESNLDIHNRSDSARASTPGAGSSPNERPETPFRCGTPSGGDNVLAARRRHDYGEAVRKHNSRPRSAADFMARLEKERQSHYLTTRRAQTTVPPPAASRPVSACPPRDGSENLPSRSVRFATPDATQSSALPGGPGYPNYSGAKKRTRTSSTKAFVFETPDNYTIPVFQPVNIREAPRMYYRPWRGDKLPVAEVPHPQPRPAFY</sequence>
<keyword evidence="3" id="KW-1185">Reference proteome</keyword>
<feature type="region of interest" description="Disordered" evidence="1">
    <location>
        <begin position="356"/>
        <end position="424"/>
    </location>
</feature>
<evidence type="ECO:0000256" key="1">
    <source>
        <dbReference type="SAM" id="MobiDB-lite"/>
    </source>
</evidence>
<dbReference type="AlphaFoldDB" id="A0AAV3ZSJ2"/>
<feature type="region of interest" description="Disordered" evidence="1">
    <location>
        <begin position="266"/>
        <end position="321"/>
    </location>
</feature>
<evidence type="ECO:0000313" key="3">
    <source>
        <dbReference type="Proteomes" id="UP000735302"/>
    </source>
</evidence>
<feature type="compositionally biased region" description="Basic and acidic residues" evidence="1">
    <location>
        <begin position="269"/>
        <end position="290"/>
    </location>
</feature>
<comment type="caution">
    <text evidence="2">The sequence shown here is derived from an EMBL/GenBank/DDBJ whole genome shotgun (WGS) entry which is preliminary data.</text>
</comment>
<gene>
    <name evidence="2" type="ORF">PoB_002392300</name>
</gene>
<dbReference type="Gene3D" id="1.25.40.10">
    <property type="entry name" value="Tetratricopeptide repeat domain"/>
    <property type="match status" value="1"/>
</dbReference>
<proteinExistence type="predicted"/>
<reference evidence="2 3" key="1">
    <citation type="journal article" date="2021" name="Elife">
        <title>Chloroplast acquisition without the gene transfer in kleptoplastic sea slugs, Plakobranchus ocellatus.</title>
        <authorList>
            <person name="Maeda T."/>
            <person name="Takahashi S."/>
            <person name="Yoshida T."/>
            <person name="Shimamura S."/>
            <person name="Takaki Y."/>
            <person name="Nagai Y."/>
            <person name="Toyoda A."/>
            <person name="Suzuki Y."/>
            <person name="Arimoto A."/>
            <person name="Ishii H."/>
            <person name="Satoh N."/>
            <person name="Nishiyama T."/>
            <person name="Hasebe M."/>
            <person name="Maruyama T."/>
            <person name="Minagawa J."/>
            <person name="Obokata J."/>
            <person name="Shigenobu S."/>
        </authorList>
    </citation>
    <scope>NUCLEOTIDE SEQUENCE [LARGE SCALE GENOMIC DNA]</scope>
</reference>